<name>A0A2A4JBU2_HELVI</name>
<keyword evidence="4" id="KW-1015">Disulfide bond</keyword>
<evidence type="ECO:0000256" key="4">
    <source>
        <dbReference type="ARBA" id="ARBA00023157"/>
    </source>
</evidence>
<evidence type="ECO:0000259" key="7">
    <source>
        <dbReference type="PROSITE" id="PS50940"/>
    </source>
</evidence>
<feature type="chain" id="PRO_5012178477" description="Chitin-binding type-2 domain-containing protein" evidence="6">
    <location>
        <begin position="18"/>
        <end position="238"/>
    </location>
</feature>
<dbReference type="PROSITE" id="PS50940">
    <property type="entry name" value="CHIT_BIND_II"/>
    <property type="match status" value="3"/>
</dbReference>
<dbReference type="STRING" id="7102.A0A2A4JBU2"/>
<keyword evidence="5" id="KW-0325">Glycoprotein</keyword>
<evidence type="ECO:0000256" key="2">
    <source>
        <dbReference type="ARBA" id="ARBA00022729"/>
    </source>
</evidence>
<dbReference type="EMBL" id="NWSH01002160">
    <property type="protein sequence ID" value="PCG69024.1"/>
    <property type="molecule type" value="Genomic_DNA"/>
</dbReference>
<dbReference type="GO" id="GO:0008061">
    <property type="term" value="F:chitin binding"/>
    <property type="evidence" value="ECO:0007669"/>
    <property type="project" value="UniProtKB-KW"/>
</dbReference>
<reference evidence="8" key="1">
    <citation type="submission" date="2017-09" db="EMBL/GenBank/DDBJ databases">
        <title>Contemporary evolution of a Lepidopteran species, Heliothis virescens, in response to modern agricultural practices.</title>
        <authorList>
            <person name="Fritz M.L."/>
            <person name="Deyonke A.M."/>
            <person name="Papanicolaou A."/>
            <person name="Micinski S."/>
            <person name="Westbrook J."/>
            <person name="Gould F."/>
        </authorList>
    </citation>
    <scope>NUCLEOTIDE SEQUENCE [LARGE SCALE GENOMIC DNA]</scope>
    <source>
        <strain evidence="8">HvINT-</strain>
        <tissue evidence="8">Whole body</tissue>
    </source>
</reference>
<dbReference type="PANTHER" id="PTHR23301">
    <property type="entry name" value="CHITIN BINDING PERITROPHIN-A"/>
    <property type="match status" value="1"/>
</dbReference>
<feature type="signal peptide" evidence="6">
    <location>
        <begin position="1"/>
        <end position="17"/>
    </location>
</feature>
<dbReference type="SMART" id="SM00494">
    <property type="entry name" value="ChtBD2"/>
    <property type="match status" value="3"/>
</dbReference>
<dbReference type="InterPro" id="IPR036508">
    <property type="entry name" value="Chitin-bd_dom_sf"/>
</dbReference>
<organism evidence="8">
    <name type="scientific">Heliothis virescens</name>
    <name type="common">Tobacco budworm moth</name>
    <dbReference type="NCBI Taxonomy" id="7102"/>
    <lineage>
        <taxon>Eukaryota</taxon>
        <taxon>Metazoa</taxon>
        <taxon>Ecdysozoa</taxon>
        <taxon>Arthropoda</taxon>
        <taxon>Hexapoda</taxon>
        <taxon>Insecta</taxon>
        <taxon>Pterygota</taxon>
        <taxon>Neoptera</taxon>
        <taxon>Endopterygota</taxon>
        <taxon>Lepidoptera</taxon>
        <taxon>Glossata</taxon>
        <taxon>Ditrysia</taxon>
        <taxon>Noctuoidea</taxon>
        <taxon>Noctuidae</taxon>
        <taxon>Heliothinae</taxon>
        <taxon>Heliothis</taxon>
    </lineage>
</organism>
<evidence type="ECO:0000313" key="8">
    <source>
        <dbReference type="EMBL" id="PCG69024.1"/>
    </source>
</evidence>
<comment type="caution">
    <text evidence="8">The sequence shown here is derived from an EMBL/GenBank/DDBJ whole genome shotgun (WGS) entry which is preliminary data.</text>
</comment>
<keyword evidence="1" id="KW-0147">Chitin-binding</keyword>
<evidence type="ECO:0000256" key="6">
    <source>
        <dbReference type="SAM" id="SignalP"/>
    </source>
</evidence>
<dbReference type="GO" id="GO:0005576">
    <property type="term" value="C:extracellular region"/>
    <property type="evidence" value="ECO:0007669"/>
    <property type="project" value="InterPro"/>
</dbReference>
<evidence type="ECO:0000256" key="1">
    <source>
        <dbReference type="ARBA" id="ARBA00022669"/>
    </source>
</evidence>
<feature type="domain" description="Chitin-binding type-2" evidence="7">
    <location>
        <begin position="165"/>
        <end position="231"/>
    </location>
</feature>
<dbReference type="Gene3D" id="2.170.140.10">
    <property type="entry name" value="Chitin binding domain"/>
    <property type="match status" value="3"/>
</dbReference>
<feature type="domain" description="Chitin-binding type-2" evidence="7">
    <location>
        <begin position="100"/>
        <end position="160"/>
    </location>
</feature>
<evidence type="ECO:0000256" key="5">
    <source>
        <dbReference type="ARBA" id="ARBA00023180"/>
    </source>
</evidence>
<keyword evidence="3" id="KW-0677">Repeat</keyword>
<proteinExistence type="predicted"/>
<dbReference type="SUPFAM" id="SSF57625">
    <property type="entry name" value="Invertebrate chitin-binding proteins"/>
    <property type="match status" value="3"/>
</dbReference>
<sequence>MFSYLCFALVFVATCNAQAASDAPAAAAARSSICKQRNAYYKVDTSCDSYVECTEFVANEMLCPDGLHFNPEAKWPSYPCGYPMDVPCQGRGSAQPAQPTADCPHQYGYFASPAATEDNCGQYRMCVAGKAIEMVCPTGLAFNPDTGRCDWPDLVATCKAEVFLGFTCPAAPTDAEGNALDVVLNYKYQGNCFYFFSCEKGRARLLSCDNGLAFDSASGRCVDAEYVNCDVQPEARSS</sequence>
<dbReference type="PANTHER" id="PTHR23301:SF107">
    <property type="entry name" value="LD20793P"/>
    <property type="match status" value="1"/>
</dbReference>
<protein>
    <recommendedName>
        <fullName evidence="7">Chitin-binding type-2 domain-containing protein</fullName>
    </recommendedName>
</protein>
<gene>
    <name evidence="8" type="ORF">B5V51_4610</name>
</gene>
<accession>A0A2A4JBU2</accession>
<keyword evidence="2 6" id="KW-0732">Signal</keyword>
<dbReference type="InterPro" id="IPR002557">
    <property type="entry name" value="Chitin-bd_dom"/>
</dbReference>
<dbReference type="InterPro" id="IPR051940">
    <property type="entry name" value="Chitin_bind-dev_reg"/>
</dbReference>
<dbReference type="AlphaFoldDB" id="A0A2A4JBU2"/>
<evidence type="ECO:0000256" key="3">
    <source>
        <dbReference type="ARBA" id="ARBA00022737"/>
    </source>
</evidence>
<dbReference type="Pfam" id="PF01607">
    <property type="entry name" value="CBM_14"/>
    <property type="match status" value="3"/>
</dbReference>
<feature type="domain" description="Chitin-binding type-2" evidence="7">
    <location>
        <begin position="31"/>
        <end position="90"/>
    </location>
</feature>